<dbReference type="InterPro" id="IPR045109">
    <property type="entry name" value="LSDs-like"/>
</dbReference>
<dbReference type="Pfam" id="PF02373">
    <property type="entry name" value="JmjC"/>
    <property type="match status" value="1"/>
</dbReference>
<dbReference type="GO" id="GO:0008270">
    <property type="term" value="F:zinc ion binding"/>
    <property type="evidence" value="ECO:0007669"/>
    <property type="project" value="UniProtKB-KW"/>
</dbReference>
<sequence>MCHQCMKSDRKVVRCSQCRRRRYCFPCIEAWYPELSEEALTEACPCCRQCCNCKACLQRVNLLESEFSGDPKDNREKIRFFKYLLSFLLPFLEEFNHDQITEKNIEAKIRGSALSDLKIEKIDFSPNERVYWTSIVDFHRSCPNCSYDLCITCCKEIREGCLRGCDKEIVIQYIDRGEDYLHGTEPSVTSKRGRTSISCSKSNCGSEEMPLPEWKATELGEIPCPPEERGGCGHGKLELKCFFGESWVSELKEKAENLVVACGPAEVSQISGRCPCSESNDGGSVWDEQLRKASYRSSGDNDLYCPLASDIQPGKLEHFQRHWIMGEPIVVRDVLKLTSGLSWDPMVMWRAFRKISVKRGSSDLKVTAVDCLDSCEVVHPIHDQSLYLTSYHKAKLKEEFGVEPWTFVQKLGEAVFIPAGCPHQVRNLKSCIKVALDFVSPENLGECIRLTEEFRTLPQNHRAKEDKLEISIKDLNPNQRVNFSVILELEISSTWELLVLSCEEDGYTCIQDAVSHLKDLILSAEQEADNQVCGTMPSEPNSGYQMEDPHLP</sequence>
<evidence type="ECO:0000256" key="4">
    <source>
        <dbReference type="ARBA" id="ARBA00023242"/>
    </source>
</evidence>
<reference evidence="8" key="1">
    <citation type="submission" date="2020-06" db="EMBL/GenBank/DDBJ databases">
        <authorList>
            <person name="Li T."/>
            <person name="Hu X."/>
            <person name="Zhang T."/>
            <person name="Song X."/>
            <person name="Zhang H."/>
            <person name="Dai N."/>
            <person name="Sheng W."/>
            <person name="Hou X."/>
            <person name="Wei L."/>
        </authorList>
    </citation>
    <scope>NUCLEOTIDE SEQUENCE</scope>
    <source>
        <strain evidence="8">KEN8</strain>
        <tissue evidence="8">Leaf</tissue>
    </source>
</reference>
<keyword evidence="5" id="KW-0863">Zinc-finger</keyword>
<accession>A0AAW2S9E5</accession>
<proteinExistence type="inferred from homology"/>
<dbReference type="Gene3D" id="2.60.120.650">
    <property type="entry name" value="Cupin"/>
    <property type="match status" value="2"/>
</dbReference>
<keyword evidence="4" id="KW-0539">Nucleus</keyword>
<feature type="domain" description="JmjC" evidence="7">
    <location>
        <begin position="214"/>
        <end position="455"/>
    </location>
</feature>
<dbReference type="PANTHER" id="PTHR12549">
    <property type="entry name" value="JMJC DOMAIN-CONTAINING HISTONE DEMETHYLATION PROTEIN"/>
    <property type="match status" value="1"/>
</dbReference>
<comment type="subcellular location">
    <subcellularLocation>
        <location evidence="1">Nucleus</location>
    </subcellularLocation>
</comment>
<dbReference type="SUPFAM" id="SSF51197">
    <property type="entry name" value="Clavaminate synthase-like"/>
    <property type="match status" value="1"/>
</dbReference>
<keyword evidence="3" id="KW-0479">Metal-binding</keyword>
<dbReference type="EMBL" id="JACGWM010000002">
    <property type="protein sequence ID" value="KAL0389132.1"/>
    <property type="molecule type" value="Genomic_DNA"/>
</dbReference>
<dbReference type="GO" id="GO:0006357">
    <property type="term" value="P:regulation of transcription by RNA polymerase II"/>
    <property type="evidence" value="ECO:0007669"/>
    <property type="project" value="TreeGrafter"/>
</dbReference>
<dbReference type="AlphaFoldDB" id="A0AAW2S9E5"/>
<dbReference type="PROSITE" id="PS51184">
    <property type="entry name" value="JMJC"/>
    <property type="match status" value="1"/>
</dbReference>
<dbReference type="SMART" id="SM00558">
    <property type="entry name" value="JmjC"/>
    <property type="match status" value="1"/>
</dbReference>
<dbReference type="InterPro" id="IPR001841">
    <property type="entry name" value="Znf_RING"/>
</dbReference>
<dbReference type="GO" id="GO:0000118">
    <property type="term" value="C:histone deacetylase complex"/>
    <property type="evidence" value="ECO:0007669"/>
    <property type="project" value="TreeGrafter"/>
</dbReference>
<reference evidence="8" key="2">
    <citation type="journal article" date="2024" name="Plant">
        <title>Genomic evolution and insights into agronomic trait innovations of Sesamum species.</title>
        <authorList>
            <person name="Miao H."/>
            <person name="Wang L."/>
            <person name="Qu L."/>
            <person name="Liu H."/>
            <person name="Sun Y."/>
            <person name="Le M."/>
            <person name="Wang Q."/>
            <person name="Wei S."/>
            <person name="Zheng Y."/>
            <person name="Lin W."/>
            <person name="Duan Y."/>
            <person name="Cao H."/>
            <person name="Xiong S."/>
            <person name="Wang X."/>
            <person name="Wei L."/>
            <person name="Li C."/>
            <person name="Ma Q."/>
            <person name="Ju M."/>
            <person name="Zhao R."/>
            <person name="Li G."/>
            <person name="Mu C."/>
            <person name="Tian Q."/>
            <person name="Mei H."/>
            <person name="Zhang T."/>
            <person name="Gao T."/>
            <person name="Zhang H."/>
        </authorList>
    </citation>
    <scope>NUCLEOTIDE SEQUENCE</scope>
    <source>
        <strain evidence="8">KEN8</strain>
    </source>
</reference>
<gene>
    <name evidence="8" type="ORF">Scaly_0270300</name>
</gene>
<evidence type="ECO:0000256" key="5">
    <source>
        <dbReference type="PROSITE-ProRule" id="PRU00175"/>
    </source>
</evidence>
<dbReference type="PANTHER" id="PTHR12549:SF36">
    <property type="entry name" value="LYSINE-SPECIFIC DEMETHYLASE JMJ25-LIKE"/>
    <property type="match status" value="1"/>
</dbReference>
<evidence type="ECO:0000256" key="2">
    <source>
        <dbReference type="ARBA" id="ARBA00006801"/>
    </source>
</evidence>
<feature type="domain" description="RING-type" evidence="6">
    <location>
        <begin position="2"/>
        <end position="48"/>
    </location>
</feature>
<name>A0AAW2S9E5_9LAMI</name>
<dbReference type="GO" id="GO:0031490">
    <property type="term" value="F:chromatin DNA binding"/>
    <property type="evidence" value="ECO:0007669"/>
    <property type="project" value="TreeGrafter"/>
</dbReference>
<evidence type="ECO:0000259" key="7">
    <source>
        <dbReference type="PROSITE" id="PS51184"/>
    </source>
</evidence>
<comment type="caution">
    <text evidence="8">The sequence shown here is derived from an EMBL/GenBank/DDBJ whole genome shotgun (WGS) entry which is preliminary data.</text>
</comment>
<dbReference type="GO" id="GO:0003712">
    <property type="term" value="F:transcription coregulator activity"/>
    <property type="evidence" value="ECO:0007669"/>
    <property type="project" value="TreeGrafter"/>
</dbReference>
<dbReference type="GO" id="GO:0032454">
    <property type="term" value="F:histone H3K9 demethylase activity"/>
    <property type="evidence" value="ECO:0007669"/>
    <property type="project" value="InterPro"/>
</dbReference>
<keyword evidence="5" id="KW-0862">Zinc</keyword>
<comment type="similarity">
    <text evidence="2">Belongs to the JARID1 histone demethylase family.</text>
</comment>
<protein>
    <submittedName>
        <fullName evidence="8">Lysine-specific demethylase</fullName>
    </submittedName>
</protein>
<evidence type="ECO:0000256" key="1">
    <source>
        <dbReference type="ARBA" id="ARBA00004123"/>
    </source>
</evidence>
<dbReference type="GO" id="GO:0000785">
    <property type="term" value="C:chromatin"/>
    <property type="evidence" value="ECO:0007669"/>
    <property type="project" value="TreeGrafter"/>
</dbReference>
<dbReference type="InterPro" id="IPR003347">
    <property type="entry name" value="JmjC_dom"/>
</dbReference>
<evidence type="ECO:0000259" key="6">
    <source>
        <dbReference type="PROSITE" id="PS50089"/>
    </source>
</evidence>
<evidence type="ECO:0000256" key="3">
    <source>
        <dbReference type="ARBA" id="ARBA00022723"/>
    </source>
</evidence>
<dbReference type="PROSITE" id="PS50089">
    <property type="entry name" value="ZF_RING_2"/>
    <property type="match status" value="1"/>
</dbReference>
<organism evidence="8">
    <name type="scientific">Sesamum calycinum</name>
    <dbReference type="NCBI Taxonomy" id="2727403"/>
    <lineage>
        <taxon>Eukaryota</taxon>
        <taxon>Viridiplantae</taxon>
        <taxon>Streptophyta</taxon>
        <taxon>Embryophyta</taxon>
        <taxon>Tracheophyta</taxon>
        <taxon>Spermatophyta</taxon>
        <taxon>Magnoliopsida</taxon>
        <taxon>eudicotyledons</taxon>
        <taxon>Gunneridae</taxon>
        <taxon>Pentapetalae</taxon>
        <taxon>asterids</taxon>
        <taxon>lamiids</taxon>
        <taxon>Lamiales</taxon>
        <taxon>Pedaliaceae</taxon>
        <taxon>Sesamum</taxon>
    </lineage>
</organism>
<evidence type="ECO:0000313" key="8">
    <source>
        <dbReference type="EMBL" id="KAL0389132.1"/>
    </source>
</evidence>